<dbReference type="HAMAP" id="MF_00473">
    <property type="entry name" value="G6P_isomerase"/>
    <property type="match status" value="1"/>
</dbReference>
<dbReference type="VEuPathDB" id="FungiDB:H257_03288"/>
<reference evidence="10 11" key="1">
    <citation type="submission" date="2018-08" db="EMBL/GenBank/DDBJ databases">
        <title>Aphanomyces genome sequencing and annotation.</title>
        <authorList>
            <person name="Minardi D."/>
            <person name="Oidtmann B."/>
            <person name="Van Der Giezen M."/>
            <person name="Studholme D.J."/>
        </authorList>
    </citation>
    <scope>NUCLEOTIDE SEQUENCE [LARGE SCALE GENOMIC DNA]</scope>
    <source>
        <strain evidence="10 11">Yx</strain>
    </source>
</reference>
<dbReference type="GO" id="GO:0006094">
    <property type="term" value="P:gluconeogenesis"/>
    <property type="evidence" value="ECO:0007669"/>
    <property type="project" value="UniProtKB-KW"/>
</dbReference>
<dbReference type="InterPro" id="IPR018189">
    <property type="entry name" value="Phosphoglucose_isomerase_CS"/>
</dbReference>
<sequence>MTINETSQWQRLTAHAKEIKETTHLKTLLKDEARNAELTAEYNGIHLDYSRQNATTQTLDLLFDLADAAQLRQKLAAMAAGEHINTTEDRAVMHIALRSPANKPLYVDGVNVVDDVHHVLRNIRAFSDKVRTGAHVGATGKHLTNVVSIGIGGSYLGPEYVFEALKHEPVAKAAAAGRTLRFLANVDPVDAARAIEGLDPEHTLVIIVSKTFTTAETMLNARTLRDWLVSSLAKKGVSAADAIRQHIIAVSAAVPKAEAFGINAANVFGFWDWVGGRYSVCSAVGIVPLAIHYGADITDSFLAGAHDIDTHLLTAPLRSNLPVLLGLLGAILPYAQALLRFAAHIQQVDMESNGKRVDLAGVELPFQAGEINFGEPGTNGQHSFYQLIHQGRVVPCDFIGFCKSQTPVELAGEAVSNHDELMSNFFAQPDALANGKSIDELTNVPDALKPHKATCGEFAIFTLQPMDKHEEDTCTYTYKTCGNRRTIKRDGSFHRFCEFHRKKANALQKAYATKRRRELHSLRELVKQSVQVGGDCIDNNTNNTLFDLDEVEPIALSSQAAGFSDEEFAYLCLELQLL</sequence>
<dbReference type="GO" id="GO:0097367">
    <property type="term" value="F:carbohydrate derivative binding"/>
    <property type="evidence" value="ECO:0007669"/>
    <property type="project" value="InterPro"/>
</dbReference>
<dbReference type="SUPFAM" id="SSF53697">
    <property type="entry name" value="SIS domain"/>
    <property type="match status" value="1"/>
</dbReference>
<dbReference type="VEuPathDB" id="FungiDB:H257_03289"/>
<evidence type="ECO:0000256" key="5">
    <source>
        <dbReference type="ARBA" id="ARBA00022490"/>
    </source>
</evidence>
<accession>A0A397BWC1</accession>
<comment type="caution">
    <text evidence="10">The sequence shown here is derived from an EMBL/GenBank/DDBJ whole genome shotgun (WGS) entry which is preliminary data.</text>
</comment>
<name>A0A397BWC1_APHAT</name>
<evidence type="ECO:0000256" key="6">
    <source>
        <dbReference type="ARBA" id="ARBA00023152"/>
    </source>
</evidence>
<dbReference type="FunFam" id="3.40.50.10490:FF:000018">
    <property type="entry name" value="Glucose-6-phosphate isomerase"/>
    <property type="match status" value="1"/>
</dbReference>
<evidence type="ECO:0000256" key="4">
    <source>
        <dbReference type="ARBA" id="ARBA00022432"/>
    </source>
</evidence>
<dbReference type="PROSITE" id="PS00765">
    <property type="entry name" value="P_GLUCOSE_ISOMERASE_1"/>
    <property type="match status" value="1"/>
</dbReference>
<gene>
    <name evidence="10" type="ORF">DYB25_008297</name>
</gene>
<dbReference type="Pfam" id="PF00342">
    <property type="entry name" value="PGI"/>
    <property type="match status" value="1"/>
</dbReference>
<keyword evidence="7 9" id="KW-0413">Isomerase</keyword>
<evidence type="ECO:0000256" key="9">
    <source>
        <dbReference type="RuleBase" id="RU000612"/>
    </source>
</evidence>
<comment type="similarity">
    <text evidence="2 9">Belongs to the GPI family.</text>
</comment>
<organism evidence="10 11">
    <name type="scientific">Aphanomyces astaci</name>
    <name type="common">Crayfish plague agent</name>
    <dbReference type="NCBI Taxonomy" id="112090"/>
    <lineage>
        <taxon>Eukaryota</taxon>
        <taxon>Sar</taxon>
        <taxon>Stramenopiles</taxon>
        <taxon>Oomycota</taxon>
        <taxon>Saprolegniomycetes</taxon>
        <taxon>Saprolegniales</taxon>
        <taxon>Verrucalvaceae</taxon>
        <taxon>Aphanomyces</taxon>
    </lineage>
</organism>
<comment type="pathway">
    <text evidence="1 9">Carbohydrate degradation; glycolysis; D-glyceraldehyde 3-phosphate and glycerone phosphate from D-glucose: step 2/4.</text>
</comment>
<evidence type="ECO:0000256" key="3">
    <source>
        <dbReference type="ARBA" id="ARBA00011952"/>
    </source>
</evidence>
<dbReference type="Proteomes" id="UP000266239">
    <property type="component" value="Unassembled WGS sequence"/>
</dbReference>
<dbReference type="UniPathway" id="UPA00109">
    <property type="reaction ID" value="UER00181"/>
</dbReference>
<dbReference type="InterPro" id="IPR046348">
    <property type="entry name" value="SIS_dom_sf"/>
</dbReference>
<dbReference type="GO" id="GO:0051156">
    <property type="term" value="P:glucose 6-phosphate metabolic process"/>
    <property type="evidence" value="ECO:0007669"/>
    <property type="project" value="TreeGrafter"/>
</dbReference>
<evidence type="ECO:0000256" key="8">
    <source>
        <dbReference type="ARBA" id="ARBA00029321"/>
    </source>
</evidence>
<keyword evidence="5" id="KW-0963">Cytoplasm</keyword>
<dbReference type="GO" id="GO:0004347">
    <property type="term" value="F:glucose-6-phosphate isomerase activity"/>
    <property type="evidence" value="ECO:0007669"/>
    <property type="project" value="UniProtKB-EC"/>
</dbReference>
<dbReference type="PRINTS" id="PR00662">
    <property type="entry name" value="G6PISOMERASE"/>
</dbReference>
<evidence type="ECO:0000256" key="7">
    <source>
        <dbReference type="ARBA" id="ARBA00023235"/>
    </source>
</evidence>
<dbReference type="CDD" id="cd05016">
    <property type="entry name" value="SIS_PGI_2"/>
    <property type="match status" value="1"/>
</dbReference>
<evidence type="ECO:0000256" key="1">
    <source>
        <dbReference type="ARBA" id="ARBA00004926"/>
    </source>
</evidence>
<dbReference type="EC" id="5.3.1.9" evidence="3 9"/>
<dbReference type="GO" id="GO:0006096">
    <property type="term" value="P:glycolytic process"/>
    <property type="evidence" value="ECO:0007669"/>
    <property type="project" value="UniProtKB-UniPathway"/>
</dbReference>
<evidence type="ECO:0000256" key="2">
    <source>
        <dbReference type="ARBA" id="ARBA00006604"/>
    </source>
</evidence>
<dbReference type="AlphaFoldDB" id="A0A397BWC1"/>
<comment type="catalytic activity">
    <reaction evidence="8 9">
        <text>alpha-D-glucose 6-phosphate = beta-D-fructose 6-phosphate</text>
        <dbReference type="Rhea" id="RHEA:11816"/>
        <dbReference type="ChEBI" id="CHEBI:57634"/>
        <dbReference type="ChEBI" id="CHEBI:58225"/>
        <dbReference type="EC" id="5.3.1.9"/>
    </reaction>
</comment>
<keyword evidence="6 9" id="KW-0324">Glycolysis</keyword>
<dbReference type="EMBL" id="QUTA01003058">
    <property type="protein sequence ID" value="RHY25026.1"/>
    <property type="molecule type" value="Genomic_DNA"/>
</dbReference>
<dbReference type="InterPro" id="IPR001672">
    <property type="entry name" value="G6P_Isomerase"/>
</dbReference>
<dbReference type="InterPro" id="IPR035476">
    <property type="entry name" value="SIS_PGI_1"/>
</dbReference>
<evidence type="ECO:0000313" key="10">
    <source>
        <dbReference type="EMBL" id="RHY25026.1"/>
    </source>
</evidence>
<dbReference type="FunFam" id="3.40.50.10490:FF:000048">
    <property type="entry name" value="Glucose-6-phosphate isomerase"/>
    <property type="match status" value="1"/>
</dbReference>
<dbReference type="PANTHER" id="PTHR11469:SF1">
    <property type="entry name" value="GLUCOSE-6-PHOSPHATE ISOMERASE"/>
    <property type="match status" value="1"/>
</dbReference>
<keyword evidence="4 9" id="KW-0312">Gluconeogenesis</keyword>
<dbReference type="NCBIfam" id="NF001211">
    <property type="entry name" value="PRK00179.1"/>
    <property type="match status" value="1"/>
</dbReference>
<dbReference type="CDD" id="cd05015">
    <property type="entry name" value="SIS_PGI_1"/>
    <property type="match status" value="1"/>
</dbReference>
<dbReference type="InterPro" id="IPR035482">
    <property type="entry name" value="SIS_PGI_2"/>
</dbReference>
<dbReference type="Gene3D" id="3.40.50.10490">
    <property type="entry name" value="Glucose-6-phosphate isomerase like protein, domain 1"/>
    <property type="match status" value="2"/>
</dbReference>
<dbReference type="PROSITE" id="PS51463">
    <property type="entry name" value="P_GLUCOSE_ISOMERASE_3"/>
    <property type="match status" value="1"/>
</dbReference>
<evidence type="ECO:0000313" key="11">
    <source>
        <dbReference type="Proteomes" id="UP000266239"/>
    </source>
</evidence>
<dbReference type="GO" id="GO:0048029">
    <property type="term" value="F:monosaccharide binding"/>
    <property type="evidence" value="ECO:0007669"/>
    <property type="project" value="TreeGrafter"/>
</dbReference>
<dbReference type="PANTHER" id="PTHR11469">
    <property type="entry name" value="GLUCOSE-6-PHOSPHATE ISOMERASE"/>
    <property type="match status" value="1"/>
</dbReference>
<dbReference type="GO" id="GO:0005829">
    <property type="term" value="C:cytosol"/>
    <property type="evidence" value="ECO:0007669"/>
    <property type="project" value="TreeGrafter"/>
</dbReference>
<protein>
    <recommendedName>
        <fullName evidence="3 9">Glucose-6-phosphate isomerase</fullName>
        <ecNumber evidence="3 9">5.3.1.9</ecNumber>
    </recommendedName>
</protein>
<proteinExistence type="inferred from homology"/>